<organism evidence="2">
    <name type="scientific">uncultured Sulfurovum sp</name>
    <dbReference type="NCBI Taxonomy" id="269237"/>
    <lineage>
        <taxon>Bacteria</taxon>
        <taxon>Pseudomonadati</taxon>
        <taxon>Campylobacterota</taxon>
        <taxon>Epsilonproteobacteria</taxon>
        <taxon>Campylobacterales</taxon>
        <taxon>Sulfurovaceae</taxon>
        <taxon>Sulfurovum</taxon>
        <taxon>environmental samples</taxon>
    </lineage>
</organism>
<evidence type="ECO:0000256" key="1">
    <source>
        <dbReference type="SAM" id="Phobius"/>
    </source>
</evidence>
<feature type="transmembrane region" description="Helical" evidence="1">
    <location>
        <begin position="30"/>
        <end position="60"/>
    </location>
</feature>
<dbReference type="InterPro" id="IPR052165">
    <property type="entry name" value="Membrane_assoc_protease"/>
</dbReference>
<dbReference type="PANTHER" id="PTHR33507:SF3">
    <property type="entry name" value="INNER MEMBRANE PROTEIN YBBJ"/>
    <property type="match status" value="1"/>
</dbReference>
<feature type="transmembrane region" description="Helical" evidence="1">
    <location>
        <begin position="72"/>
        <end position="91"/>
    </location>
</feature>
<proteinExistence type="predicted"/>
<keyword evidence="1" id="KW-0812">Transmembrane</keyword>
<evidence type="ECO:0000313" key="2">
    <source>
        <dbReference type="EMBL" id="CAA6812653.1"/>
    </source>
</evidence>
<accession>A0A6S6TC78</accession>
<dbReference type="Gene3D" id="2.40.50.140">
    <property type="entry name" value="Nucleic acid-binding proteins"/>
    <property type="match status" value="1"/>
</dbReference>
<protein>
    <submittedName>
        <fullName evidence="2">Uncharacterized protein</fullName>
    </submittedName>
</protein>
<dbReference type="EMBL" id="CACVAX010000038">
    <property type="protein sequence ID" value="CAA6812653.1"/>
    <property type="molecule type" value="Genomic_DNA"/>
</dbReference>
<dbReference type="PANTHER" id="PTHR33507">
    <property type="entry name" value="INNER MEMBRANE PROTEIN YBBJ"/>
    <property type="match status" value="1"/>
</dbReference>
<name>A0A6S6TC78_9BACT</name>
<sequence>MLSLFLILNSIINSKEQQMIELLSTDLLWWHWIAFGIFLVTIEIFIGTFMMLGLGVAALLVGATDMLFKTSIEVELTLWIVLSLASLYLWFKYLKNPNVETSGQSNYALETLGVVTKEIPHNGRGEVKFDTPVLGNTTWFATSKETINEGKRIQIVTVKGQLIEVKNA</sequence>
<reference evidence="2" key="1">
    <citation type="submission" date="2020-01" db="EMBL/GenBank/DDBJ databases">
        <authorList>
            <person name="Meier V. D."/>
            <person name="Meier V D."/>
        </authorList>
    </citation>
    <scope>NUCLEOTIDE SEQUENCE</scope>
    <source>
        <strain evidence="2">HLG_WM_MAG_04</strain>
    </source>
</reference>
<dbReference type="AlphaFoldDB" id="A0A6S6TC78"/>
<gene>
    <name evidence="2" type="ORF">HELGO_WM5872</name>
</gene>
<dbReference type="InterPro" id="IPR012340">
    <property type="entry name" value="NA-bd_OB-fold"/>
</dbReference>
<dbReference type="GO" id="GO:0005886">
    <property type="term" value="C:plasma membrane"/>
    <property type="evidence" value="ECO:0007669"/>
    <property type="project" value="TreeGrafter"/>
</dbReference>
<keyword evidence="1" id="KW-0472">Membrane</keyword>
<keyword evidence="1" id="KW-1133">Transmembrane helix</keyword>